<evidence type="ECO:0000313" key="5">
    <source>
        <dbReference type="Proteomes" id="UP000659654"/>
    </source>
</evidence>
<evidence type="ECO:0000313" key="2">
    <source>
        <dbReference type="EMBL" id="CAD5217888.1"/>
    </source>
</evidence>
<name>A0A1I7SRS0_BURXY</name>
<proteinExistence type="predicted"/>
<dbReference type="EMBL" id="CAJFCV020000002">
    <property type="protein sequence ID" value="CAG9101914.1"/>
    <property type="molecule type" value="Genomic_DNA"/>
</dbReference>
<keyword evidence="5" id="KW-1185">Reference proteome</keyword>
<feature type="compositionally biased region" description="Low complexity" evidence="1">
    <location>
        <begin position="22"/>
        <end position="56"/>
    </location>
</feature>
<evidence type="ECO:0000256" key="1">
    <source>
        <dbReference type="SAM" id="MobiDB-lite"/>
    </source>
</evidence>
<dbReference type="Proteomes" id="UP000582659">
    <property type="component" value="Unassembled WGS sequence"/>
</dbReference>
<dbReference type="AlphaFoldDB" id="A0A1I7SRS0"/>
<dbReference type="EMBL" id="CAJFDI010000002">
    <property type="protein sequence ID" value="CAD5217888.1"/>
    <property type="molecule type" value="Genomic_DNA"/>
</dbReference>
<feature type="compositionally biased region" description="Polar residues" evidence="1">
    <location>
        <begin position="57"/>
        <end position="68"/>
    </location>
</feature>
<feature type="region of interest" description="Disordered" evidence="1">
    <location>
        <begin position="19"/>
        <end position="72"/>
    </location>
</feature>
<reference evidence="3" key="2">
    <citation type="submission" date="2020-08" db="EMBL/GenBank/DDBJ databases">
        <authorList>
            <person name="Kikuchi T."/>
        </authorList>
    </citation>
    <scope>NUCLEOTIDE SEQUENCE</scope>
    <source>
        <strain evidence="2">Ka4C1</strain>
    </source>
</reference>
<dbReference type="Proteomes" id="UP000095284">
    <property type="component" value="Unplaced"/>
</dbReference>
<dbReference type="WBParaSite" id="BXY_1573700.1">
    <property type="protein sequence ID" value="BXY_1573700.1"/>
    <property type="gene ID" value="BXY_1573700"/>
</dbReference>
<evidence type="ECO:0000313" key="3">
    <source>
        <dbReference type="EMBL" id="CAG9101914.1"/>
    </source>
</evidence>
<evidence type="ECO:0000313" key="6">
    <source>
        <dbReference type="WBParaSite" id="BXY_1573700.1"/>
    </source>
</evidence>
<accession>A0A1I7SRS0</accession>
<sequence>MSQLADNFVFAEYLDVWGPQASNSSPSVSPSSTQAPRPSSVESQSSGYSSYDDPSSCYTPWSTGSSPVEQDRFYPEQNGYYAQTEIFNPQFYPCAPQPYSQGQQQYPAQPFFYGQAPQVLYGMPYWPQLQGHIPHPQPNYDVCFCAHCMEMTRKSYKKR</sequence>
<organism evidence="4 6">
    <name type="scientific">Bursaphelenchus xylophilus</name>
    <name type="common">Pinewood nematode worm</name>
    <name type="synonym">Aphelenchoides xylophilus</name>
    <dbReference type="NCBI Taxonomy" id="6326"/>
    <lineage>
        <taxon>Eukaryota</taxon>
        <taxon>Metazoa</taxon>
        <taxon>Ecdysozoa</taxon>
        <taxon>Nematoda</taxon>
        <taxon>Chromadorea</taxon>
        <taxon>Rhabditida</taxon>
        <taxon>Tylenchina</taxon>
        <taxon>Tylenchomorpha</taxon>
        <taxon>Aphelenchoidea</taxon>
        <taxon>Aphelenchoididae</taxon>
        <taxon>Bursaphelenchus</taxon>
    </lineage>
</organism>
<reference evidence="6" key="1">
    <citation type="submission" date="2016-11" db="UniProtKB">
        <authorList>
            <consortium name="WormBaseParasite"/>
        </authorList>
    </citation>
    <scope>IDENTIFICATION</scope>
</reference>
<protein>
    <submittedName>
        <fullName evidence="2">(pine wood nematode) hypothetical protein</fullName>
    </submittedName>
</protein>
<gene>
    <name evidence="2" type="ORF">BXYJ_LOCUS5281</name>
</gene>
<dbReference type="Proteomes" id="UP000659654">
    <property type="component" value="Unassembled WGS sequence"/>
</dbReference>
<evidence type="ECO:0000313" key="4">
    <source>
        <dbReference type="Proteomes" id="UP000095284"/>
    </source>
</evidence>